<keyword evidence="3" id="KW-1185">Reference proteome</keyword>
<feature type="region of interest" description="Disordered" evidence="1">
    <location>
        <begin position="235"/>
        <end position="258"/>
    </location>
</feature>
<dbReference type="AlphaFoldDB" id="A7T6P6"/>
<dbReference type="EMBL" id="DS471657">
    <property type="protein sequence ID" value="EDO28359.1"/>
    <property type="molecule type" value="Genomic_DNA"/>
</dbReference>
<feature type="compositionally biased region" description="Polar residues" evidence="1">
    <location>
        <begin position="192"/>
        <end position="209"/>
    </location>
</feature>
<dbReference type="InParanoid" id="A7T6P6"/>
<evidence type="ECO:0000256" key="1">
    <source>
        <dbReference type="SAM" id="MobiDB-lite"/>
    </source>
</evidence>
<feature type="compositionally biased region" description="Low complexity" evidence="1">
    <location>
        <begin position="126"/>
        <end position="135"/>
    </location>
</feature>
<reference evidence="2 3" key="1">
    <citation type="journal article" date="2007" name="Science">
        <title>Sea anemone genome reveals ancestral eumetazoan gene repertoire and genomic organization.</title>
        <authorList>
            <person name="Putnam N.H."/>
            <person name="Srivastava M."/>
            <person name="Hellsten U."/>
            <person name="Dirks B."/>
            <person name="Chapman J."/>
            <person name="Salamov A."/>
            <person name="Terry A."/>
            <person name="Shapiro H."/>
            <person name="Lindquist E."/>
            <person name="Kapitonov V.V."/>
            <person name="Jurka J."/>
            <person name="Genikhovich G."/>
            <person name="Grigoriev I.V."/>
            <person name="Lucas S.M."/>
            <person name="Steele R.E."/>
            <person name="Finnerty J.R."/>
            <person name="Technau U."/>
            <person name="Martindale M.Q."/>
            <person name="Rokhsar D.S."/>
        </authorList>
    </citation>
    <scope>NUCLEOTIDE SEQUENCE [LARGE SCALE GENOMIC DNA]</scope>
    <source>
        <strain evidence="3">CH2 X CH6</strain>
    </source>
</reference>
<organism evidence="2 3">
    <name type="scientific">Nematostella vectensis</name>
    <name type="common">Starlet sea anemone</name>
    <dbReference type="NCBI Taxonomy" id="45351"/>
    <lineage>
        <taxon>Eukaryota</taxon>
        <taxon>Metazoa</taxon>
        <taxon>Cnidaria</taxon>
        <taxon>Anthozoa</taxon>
        <taxon>Hexacorallia</taxon>
        <taxon>Actiniaria</taxon>
        <taxon>Edwardsiidae</taxon>
        <taxon>Nematostella</taxon>
    </lineage>
</organism>
<name>A7T6P6_NEMVE</name>
<accession>A7T6P6</accession>
<feature type="compositionally biased region" description="Basic and acidic residues" evidence="1">
    <location>
        <begin position="114"/>
        <end position="123"/>
    </location>
</feature>
<dbReference type="Proteomes" id="UP000001593">
    <property type="component" value="Unassembled WGS sequence"/>
</dbReference>
<proteinExistence type="predicted"/>
<evidence type="ECO:0000313" key="3">
    <source>
        <dbReference type="Proteomes" id="UP000001593"/>
    </source>
</evidence>
<dbReference type="HOGENOM" id="CLU_1078906_0_0_1"/>
<gene>
    <name evidence="2" type="ORF">NEMVEDRAFT_v1g223089</name>
</gene>
<protein>
    <submittedName>
        <fullName evidence="2">Uncharacterized protein</fullName>
    </submittedName>
</protein>
<feature type="compositionally biased region" description="Low complexity" evidence="1">
    <location>
        <begin position="25"/>
        <end position="36"/>
    </location>
</feature>
<feature type="region of interest" description="Disordered" evidence="1">
    <location>
        <begin position="24"/>
        <end position="135"/>
    </location>
</feature>
<sequence>MCIKAPTKRTQHTRQYLAARLAYPQQRGNQQAQQLQHVEEPPRKAAPPAVGGVAPAIMDMFMDTQRQLQELKRQGQERQQNMSAEEPEDKKRQRQTRKRQEPPHQQDVEVQEAQLHHVEEPPRKAAPPAVGGVPPAIMDMFIDTQRQLQELERQGQERQQNMSAEEPEDKKRQRQTRKRQEPPHQQDVEVQEAQQNVDDLTRQNRQQDVNIDEQDNNENALLEQKMVREMTNLLKDQEEKRGRRRRQIGQAPCTYFSF</sequence>
<feature type="region of interest" description="Disordered" evidence="1">
    <location>
        <begin position="152"/>
        <end position="219"/>
    </location>
</feature>
<feature type="compositionally biased region" description="Basic and acidic residues" evidence="1">
    <location>
        <begin position="178"/>
        <end position="187"/>
    </location>
</feature>
<feature type="compositionally biased region" description="Low complexity" evidence="1">
    <location>
        <begin position="46"/>
        <end position="56"/>
    </location>
</feature>
<feature type="compositionally biased region" description="Basic and acidic residues" evidence="1">
    <location>
        <begin position="98"/>
        <end position="107"/>
    </location>
</feature>
<evidence type="ECO:0000313" key="2">
    <source>
        <dbReference type="EMBL" id="EDO28359.1"/>
    </source>
</evidence>